<dbReference type="EMBL" id="CACVAW010000040">
    <property type="protein sequence ID" value="CAA6810387.1"/>
    <property type="molecule type" value="Genomic_DNA"/>
</dbReference>
<dbReference type="InterPro" id="IPR003148">
    <property type="entry name" value="RCK_N"/>
</dbReference>
<keyword evidence="6 7" id="KW-0472">Membrane</keyword>
<keyword evidence="5 7" id="KW-1133">Transmembrane helix</keyword>
<feature type="transmembrane region" description="Helical" evidence="7">
    <location>
        <begin position="110"/>
        <end position="131"/>
    </location>
</feature>
<dbReference type="SUPFAM" id="SSF51735">
    <property type="entry name" value="NAD(P)-binding Rossmann-fold domains"/>
    <property type="match status" value="1"/>
</dbReference>
<evidence type="ECO:0000256" key="6">
    <source>
        <dbReference type="ARBA" id="ARBA00023136"/>
    </source>
</evidence>
<name>A0A6S6T153_9BACT</name>
<protein>
    <submittedName>
        <fullName evidence="9">Glutathione-regulated potassium-efflux system protein KefB</fullName>
    </submittedName>
</protein>
<dbReference type="Gene3D" id="1.20.1530.20">
    <property type="match status" value="1"/>
</dbReference>
<keyword evidence="3" id="KW-0813">Transport</keyword>
<organism evidence="9">
    <name type="scientific">uncultured Campylobacterales bacterium</name>
    <dbReference type="NCBI Taxonomy" id="352960"/>
    <lineage>
        <taxon>Bacteria</taxon>
        <taxon>Pseudomonadati</taxon>
        <taxon>Campylobacterota</taxon>
        <taxon>Epsilonproteobacteria</taxon>
        <taxon>Campylobacterales</taxon>
        <taxon>environmental samples</taxon>
    </lineage>
</organism>
<dbReference type="InterPro" id="IPR036291">
    <property type="entry name" value="NAD(P)-bd_dom_sf"/>
</dbReference>
<comment type="subcellular location">
    <subcellularLocation>
        <location evidence="1">Membrane</location>
        <topology evidence="1">Multi-pass membrane protein</topology>
    </subcellularLocation>
</comment>
<dbReference type="Gene3D" id="3.40.50.720">
    <property type="entry name" value="NAD(P)-binding Rossmann-like Domain"/>
    <property type="match status" value="1"/>
</dbReference>
<feature type="transmembrane region" description="Helical" evidence="7">
    <location>
        <begin position="53"/>
        <end position="71"/>
    </location>
</feature>
<reference evidence="9" key="1">
    <citation type="submission" date="2020-01" db="EMBL/GenBank/DDBJ databases">
        <authorList>
            <person name="Meier V. D."/>
            <person name="Meier V D."/>
        </authorList>
    </citation>
    <scope>NUCLEOTIDE SEQUENCE</scope>
    <source>
        <strain evidence="9">HLG_WM_MAG_12</strain>
    </source>
</reference>
<evidence type="ECO:0000256" key="5">
    <source>
        <dbReference type="ARBA" id="ARBA00022989"/>
    </source>
</evidence>
<feature type="transmembrane region" description="Helical" evidence="7">
    <location>
        <begin position="83"/>
        <end position="104"/>
    </location>
</feature>
<gene>
    <name evidence="9" type="ORF">HELGO_WM5992</name>
</gene>
<feature type="transmembrane region" description="Helical" evidence="7">
    <location>
        <begin position="214"/>
        <end position="231"/>
    </location>
</feature>
<feature type="transmembrane region" description="Helical" evidence="7">
    <location>
        <begin position="22"/>
        <end position="41"/>
    </location>
</feature>
<feature type="transmembrane region" description="Helical" evidence="7">
    <location>
        <begin position="143"/>
        <end position="164"/>
    </location>
</feature>
<dbReference type="GO" id="GO:0015297">
    <property type="term" value="F:antiporter activity"/>
    <property type="evidence" value="ECO:0007669"/>
    <property type="project" value="InterPro"/>
</dbReference>
<dbReference type="InterPro" id="IPR038770">
    <property type="entry name" value="Na+/solute_symporter_sf"/>
</dbReference>
<evidence type="ECO:0000256" key="2">
    <source>
        <dbReference type="ARBA" id="ARBA00005551"/>
    </source>
</evidence>
<dbReference type="GO" id="GO:1902600">
    <property type="term" value="P:proton transmembrane transport"/>
    <property type="evidence" value="ECO:0007669"/>
    <property type="project" value="InterPro"/>
</dbReference>
<dbReference type="GO" id="GO:0016020">
    <property type="term" value="C:membrane"/>
    <property type="evidence" value="ECO:0007669"/>
    <property type="project" value="UniProtKB-SubCell"/>
</dbReference>
<dbReference type="PANTHER" id="PTHR42751">
    <property type="entry name" value="SODIUM/HYDROGEN EXCHANGER FAMILY/TRKA DOMAIN PROTEIN"/>
    <property type="match status" value="1"/>
</dbReference>
<dbReference type="PROSITE" id="PS51201">
    <property type="entry name" value="RCK_N"/>
    <property type="match status" value="1"/>
</dbReference>
<evidence type="ECO:0000256" key="4">
    <source>
        <dbReference type="ARBA" id="ARBA00022692"/>
    </source>
</evidence>
<dbReference type="PANTHER" id="PTHR42751:SF3">
    <property type="entry name" value="SODIUM_GLUTAMATE SYMPORTER"/>
    <property type="match status" value="1"/>
</dbReference>
<dbReference type="Pfam" id="PF02254">
    <property type="entry name" value="TrkA_N"/>
    <property type="match status" value="1"/>
</dbReference>
<sequence length="526" mass="59061">MLNIIVLTLFIALVVNIILKRFHLPTIIGYILTGTIITILFDLNPNNHELKEIAEFGIVFLMFTIGLEFSLKELKRMRYEVFVIGFLQIFLTSIAVFSLSKYLFSIPSVTSFVIAVVVALSSTAIVLKTFNETNETRKRYGQLSIGILIMQDIIVIPILLIIAILGSDTAISMDRIIFQTFISGLLLLGILWIIGNYLLDYFFSLVIKTKSDELFIGIIFFITIGASYLAYALGFSYSLGAFVAGMLIAETKYKYQIQADLTPFRDLLLGVFFITIGMQIDISIAFEYLHIIVLLLLGVFALKSIVIFLLLKFKEITKTSFKTAISLMQMGEFSLVVLELASKDSLIDNIYSQVFTVTIVLSMIITPIILKNLTFIADFIAKKEEPKYICTRLKEHIVIIGYGAFGKSMAAKLKAKGKMHVIIESDINAYHEGVADNEAMIFGNAIKNDVLKNAYIQNAQNIIIAIDNPKKLHMICQNLKTIVPSSKLIIKVHNEKQKELLADLELESKIIVESEEISKTIDSHII</sequence>
<evidence type="ECO:0000313" key="9">
    <source>
        <dbReference type="EMBL" id="CAA6810387.1"/>
    </source>
</evidence>
<keyword evidence="4 7" id="KW-0812">Transmembrane</keyword>
<proteinExistence type="inferred from homology"/>
<feature type="transmembrane region" description="Helical" evidence="7">
    <location>
        <begin position="292"/>
        <end position="311"/>
    </location>
</feature>
<feature type="transmembrane region" description="Helical" evidence="7">
    <location>
        <begin position="176"/>
        <end position="202"/>
    </location>
</feature>
<comment type="similarity">
    <text evidence="2">Belongs to the monovalent cation:proton antiporter 2 (CPA2) transporter (TC 2.A.37) family.</text>
</comment>
<dbReference type="GO" id="GO:0006813">
    <property type="term" value="P:potassium ion transport"/>
    <property type="evidence" value="ECO:0007669"/>
    <property type="project" value="InterPro"/>
</dbReference>
<feature type="transmembrane region" description="Helical" evidence="7">
    <location>
        <begin position="354"/>
        <end position="373"/>
    </location>
</feature>
<accession>A0A6S6T153</accession>
<dbReference type="Pfam" id="PF00999">
    <property type="entry name" value="Na_H_Exchanger"/>
    <property type="match status" value="1"/>
</dbReference>
<evidence type="ECO:0000256" key="3">
    <source>
        <dbReference type="ARBA" id="ARBA00022448"/>
    </source>
</evidence>
<dbReference type="AlphaFoldDB" id="A0A6S6T153"/>
<evidence type="ECO:0000259" key="8">
    <source>
        <dbReference type="PROSITE" id="PS51201"/>
    </source>
</evidence>
<evidence type="ECO:0000256" key="7">
    <source>
        <dbReference type="SAM" id="Phobius"/>
    </source>
</evidence>
<evidence type="ECO:0000256" key="1">
    <source>
        <dbReference type="ARBA" id="ARBA00004141"/>
    </source>
</evidence>
<feature type="domain" description="RCK N-terminal" evidence="8">
    <location>
        <begin position="394"/>
        <end position="516"/>
    </location>
</feature>
<dbReference type="InterPro" id="IPR006153">
    <property type="entry name" value="Cation/H_exchanger_TM"/>
</dbReference>